<dbReference type="Pfam" id="PF12697">
    <property type="entry name" value="Abhydrolase_6"/>
    <property type="match status" value="1"/>
</dbReference>
<evidence type="ECO:0000256" key="1">
    <source>
        <dbReference type="SAM" id="MobiDB-lite"/>
    </source>
</evidence>
<evidence type="ECO:0000313" key="5">
    <source>
        <dbReference type="Proteomes" id="UP001216907"/>
    </source>
</evidence>
<keyword evidence="4" id="KW-0378">Hydrolase</keyword>
<dbReference type="InterPro" id="IPR000073">
    <property type="entry name" value="AB_hydrolase_1"/>
</dbReference>
<dbReference type="EMBL" id="JARRAG010000002">
    <property type="protein sequence ID" value="MDG3004288.1"/>
    <property type="molecule type" value="Genomic_DNA"/>
</dbReference>
<comment type="caution">
    <text evidence="4">The sequence shown here is derived from an EMBL/GenBank/DDBJ whole genome shotgun (WGS) entry which is preliminary data.</text>
</comment>
<feature type="signal peptide" evidence="2">
    <location>
        <begin position="1"/>
        <end position="18"/>
    </location>
</feature>
<dbReference type="SUPFAM" id="SSF53474">
    <property type="entry name" value="alpha/beta-Hydrolases"/>
    <property type="match status" value="1"/>
</dbReference>
<feature type="region of interest" description="Disordered" evidence="1">
    <location>
        <begin position="614"/>
        <end position="648"/>
    </location>
</feature>
<feature type="chain" id="PRO_5045368919" evidence="2">
    <location>
        <begin position="19"/>
        <end position="648"/>
    </location>
</feature>
<evidence type="ECO:0000313" key="4">
    <source>
        <dbReference type="EMBL" id="MDG3004288.1"/>
    </source>
</evidence>
<proteinExistence type="predicted"/>
<feature type="compositionally biased region" description="Low complexity" evidence="1">
    <location>
        <begin position="614"/>
        <end position="624"/>
    </location>
</feature>
<dbReference type="Proteomes" id="UP001216907">
    <property type="component" value="Unassembled WGS sequence"/>
</dbReference>
<dbReference type="PANTHER" id="PTHR37946:SF1">
    <property type="entry name" value="SLL1969 PROTEIN"/>
    <property type="match status" value="1"/>
</dbReference>
<feature type="region of interest" description="Disordered" evidence="1">
    <location>
        <begin position="50"/>
        <end position="70"/>
    </location>
</feature>
<evidence type="ECO:0000259" key="3">
    <source>
        <dbReference type="Pfam" id="PF12697"/>
    </source>
</evidence>
<gene>
    <name evidence="4" type="ORF">PZE19_10915</name>
</gene>
<dbReference type="GO" id="GO:0016787">
    <property type="term" value="F:hydrolase activity"/>
    <property type="evidence" value="ECO:0007669"/>
    <property type="project" value="UniProtKB-KW"/>
</dbReference>
<keyword evidence="2" id="KW-0732">Signal</keyword>
<reference evidence="4 5" key="1">
    <citation type="submission" date="2023-03" db="EMBL/GenBank/DDBJ databases">
        <title>Paludisphaera mucosa sp. nov. a novel planctomycete from northern fen.</title>
        <authorList>
            <person name="Ivanova A."/>
        </authorList>
    </citation>
    <scope>NUCLEOTIDE SEQUENCE [LARGE SCALE GENOMIC DNA]</scope>
    <source>
        <strain evidence="4 5">Pla2</strain>
    </source>
</reference>
<sequence length="648" mass="71670">MEWRAGCLLLVASSPLLAGGCQDVSIRKVGGAPALSSAGRMERIGRWAARQKTEAGTPPPLRGAALGPGAEDLSDPDLLLARAERSYRAGFQAGRGASEIDARYQVDALRDVTSAIRGMLPGPGGREADPRLARARALHSSAQEEFLRVTSGRSVRLDEDWRAGLEEKGIRLTIARDSHFLSPESFDRFYFDDDFAVKNLEDQHKTEGIGVPLIALRRFDLKKLESREGEEKFLMPRQVYPMTAVLKPEPTAPGGAYNLRLELHDPLVESDVDLGDRAEPLAADLTTPLVYHFVQSPLPILQEIGLLDPQWLEKVAGLYMLHPYEPGKIPVVLVHGLRSSPAAWMHVINDLRGDPVLRERYQVWLFMYPTGTPFPASAAKLRKGLDELREVVDPAHADAAFDRAVLIGHSMGGLISKMMIERSGDELWKLVGRRPFDELKAEEEHKAMLRRVFFFEPHPSIARVVFIATPHRGSDLGDQFIGRLADRLIRLPISMRLLYKSLLAQNGADFFTSEIREGGLPSSIDELRTDNRLLLTLAGLPRKPVPAHSIIGQIDPNLPIEYGSDGVVPYSSSHLDWASSELVVEGDHGCQDEAETLRELRRILYLHLGKALPGGEPAEAATTESPADRRDSNLNLPNAIRSLREPPE</sequence>
<evidence type="ECO:0000256" key="2">
    <source>
        <dbReference type="SAM" id="SignalP"/>
    </source>
</evidence>
<dbReference type="InterPro" id="IPR029058">
    <property type="entry name" value="AB_hydrolase_fold"/>
</dbReference>
<dbReference type="RefSeq" id="WP_277860646.1">
    <property type="nucleotide sequence ID" value="NZ_JARRAG010000002.1"/>
</dbReference>
<dbReference type="PANTHER" id="PTHR37946">
    <property type="entry name" value="SLL1969 PROTEIN"/>
    <property type="match status" value="1"/>
</dbReference>
<dbReference type="PROSITE" id="PS51257">
    <property type="entry name" value="PROKAR_LIPOPROTEIN"/>
    <property type="match status" value="1"/>
</dbReference>
<dbReference type="Gene3D" id="3.40.50.1820">
    <property type="entry name" value="alpha/beta hydrolase"/>
    <property type="match status" value="1"/>
</dbReference>
<accession>A0ABT6FA65</accession>
<feature type="domain" description="AB hydrolase-1" evidence="3">
    <location>
        <begin position="331"/>
        <end position="561"/>
    </location>
</feature>
<organism evidence="4 5">
    <name type="scientific">Paludisphaera mucosa</name>
    <dbReference type="NCBI Taxonomy" id="3030827"/>
    <lineage>
        <taxon>Bacteria</taxon>
        <taxon>Pseudomonadati</taxon>
        <taxon>Planctomycetota</taxon>
        <taxon>Planctomycetia</taxon>
        <taxon>Isosphaerales</taxon>
        <taxon>Isosphaeraceae</taxon>
        <taxon>Paludisphaera</taxon>
    </lineage>
</organism>
<protein>
    <submittedName>
        <fullName evidence="4">Alpha/beta fold hydrolase</fullName>
    </submittedName>
</protein>
<name>A0ABT6FA65_9BACT</name>
<keyword evidence="5" id="KW-1185">Reference proteome</keyword>